<dbReference type="EMBL" id="LXQD01000027">
    <property type="protein sequence ID" value="RCJ41066.1"/>
    <property type="molecule type" value="Genomic_DNA"/>
</dbReference>
<proteinExistence type="predicted"/>
<evidence type="ECO:0000313" key="2">
    <source>
        <dbReference type="Proteomes" id="UP000252107"/>
    </source>
</evidence>
<dbReference type="AlphaFoldDB" id="A0A367RWS0"/>
<organism evidence="1 2">
    <name type="scientific">Nostoc minutum NIES-26</name>
    <dbReference type="NCBI Taxonomy" id="1844469"/>
    <lineage>
        <taxon>Bacteria</taxon>
        <taxon>Bacillati</taxon>
        <taxon>Cyanobacteriota</taxon>
        <taxon>Cyanophyceae</taxon>
        <taxon>Nostocales</taxon>
        <taxon>Nostocaceae</taxon>
        <taxon>Nostoc</taxon>
    </lineage>
</organism>
<sequence>MDDIDSWFSQDYAQAQERFRKTTHLLEHGAIDVSDDLTIDWAWSGNSQSPHVLVFSSGLHGIEGFSGSAAQLSLLSLNPEISTLWLHVLNPWGMANLRRVDSENVDLNRNFLAEEKEYQGVHPTYSLLDPLLNPPSPPTRDFFLLQVMQAVLQHGYENVKNAVVTGQYEYPQGLFFGGKSLQPGLSRLLLFLDKTLSHRERIVHVDLHSGLGKFGEISLLLEGESNPEQVARAQRAFGSSLKSRYDRSGYSVRGGFTCALAQRLGGVRYDGITCEFGTYNMLRVLAALRNENRQHHFGQRNLFAPSKQRLLEVFSPSDLTWRKKVLLHAITVYKQACVMLND</sequence>
<dbReference type="Gene3D" id="3.40.630.10">
    <property type="entry name" value="Zn peptidases"/>
    <property type="match status" value="1"/>
</dbReference>
<accession>A0A367RWS0</accession>
<dbReference type="CDD" id="cd06233">
    <property type="entry name" value="M14-like"/>
    <property type="match status" value="1"/>
</dbReference>
<dbReference type="SUPFAM" id="SSF53187">
    <property type="entry name" value="Zn-dependent exopeptidases"/>
    <property type="match status" value="1"/>
</dbReference>
<dbReference type="InterPro" id="IPR021259">
    <property type="entry name" value="DUF2817"/>
</dbReference>
<gene>
    <name evidence="1" type="ORF">A6770_36430</name>
</gene>
<reference evidence="1" key="1">
    <citation type="submission" date="2016-04" db="EMBL/GenBank/DDBJ databases">
        <authorList>
            <person name="Tabuchi Yagui T.R."/>
        </authorList>
    </citation>
    <scope>NUCLEOTIDE SEQUENCE [LARGE SCALE GENOMIC DNA]</scope>
    <source>
        <strain evidence="1">NIES-26</strain>
    </source>
</reference>
<dbReference type="Pfam" id="PF10994">
    <property type="entry name" value="DUF2817"/>
    <property type="match status" value="1"/>
</dbReference>
<comment type="caution">
    <text evidence="1">The sequence shown here is derived from an EMBL/GenBank/DDBJ whole genome shotgun (WGS) entry which is preliminary data.</text>
</comment>
<name>A0A367RWS0_9NOSO</name>
<dbReference type="Proteomes" id="UP000252107">
    <property type="component" value="Unassembled WGS sequence"/>
</dbReference>
<keyword evidence="2" id="KW-1185">Reference proteome</keyword>
<protein>
    <recommendedName>
        <fullName evidence="3">Deacylase</fullName>
    </recommendedName>
</protein>
<evidence type="ECO:0000313" key="1">
    <source>
        <dbReference type="EMBL" id="RCJ41066.1"/>
    </source>
</evidence>
<evidence type="ECO:0008006" key="3">
    <source>
        <dbReference type="Google" id="ProtNLM"/>
    </source>
</evidence>